<reference evidence="2 3" key="1">
    <citation type="journal article" date="2005" name="Appl. Environ. Microbiol.">
        <title>Intestinal bacterial communities that produce active estrogen-like compounds enterodiol and enterolactone in humans.</title>
        <authorList>
            <person name="Clavel T."/>
            <person name="Henderson G."/>
            <person name="Alpert C.A."/>
            <person name="Philippe C."/>
            <person name="Rigottier-Gois L."/>
            <person name="Dore J."/>
            <person name="Blaut M."/>
        </authorList>
    </citation>
    <scope>NUCLEOTIDE SEQUENCE [LARGE SCALE GENOMIC DNA]</scope>
    <source>
        <strain evidence="2 3">SECO-MT75m2</strain>
    </source>
</reference>
<evidence type="ECO:0000313" key="3">
    <source>
        <dbReference type="Proteomes" id="UP000312594"/>
    </source>
</evidence>
<organism evidence="2 3">
    <name type="scientific">Eggerthella lenta</name>
    <name type="common">Eubacterium lentum</name>
    <dbReference type="NCBI Taxonomy" id="84112"/>
    <lineage>
        <taxon>Bacteria</taxon>
        <taxon>Bacillati</taxon>
        <taxon>Actinomycetota</taxon>
        <taxon>Coriobacteriia</taxon>
        <taxon>Eggerthellales</taxon>
        <taxon>Eggerthellaceae</taxon>
        <taxon>Eggerthella</taxon>
    </lineage>
</organism>
<dbReference type="Gene3D" id="3.90.420.10">
    <property type="entry name" value="Oxidoreductase, molybdopterin-binding domain"/>
    <property type="match status" value="1"/>
</dbReference>
<dbReference type="EMBL" id="VEVP01000003">
    <property type="protein sequence ID" value="TNU94925.1"/>
    <property type="molecule type" value="Genomic_DNA"/>
</dbReference>
<dbReference type="Proteomes" id="UP000436429">
    <property type="component" value="Unassembled WGS sequence"/>
</dbReference>
<evidence type="ECO:0000313" key="4">
    <source>
        <dbReference type="Proteomes" id="UP000436429"/>
    </source>
</evidence>
<evidence type="ECO:0008006" key="5">
    <source>
        <dbReference type="Google" id="ProtNLM"/>
    </source>
</evidence>
<dbReference type="EMBL" id="WPOM01000003">
    <property type="protein sequence ID" value="MVN32040.1"/>
    <property type="molecule type" value="Genomic_DNA"/>
</dbReference>
<evidence type="ECO:0000313" key="2">
    <source>
        <dbReference type="EMBL" id="TNU94925.1"/>
    </source>
</evidence>
<sequence>MKCNAVTFTASDGASVTLPLDFLIEKGAVVANKVNGEDLLSVMGAANQLWIPGLPAKYFVRDIVGIRFTQEEEIPVIASFVDDGRDFVNRPNVSVKAEYTGRVGVPIVFEGWADDYDRRIAAVQFSLDDGATWTEYPTDGADAVRWVYWRFEYLPEKEGSYTIKVRSVNDEGDASPVAATHSFEVLPSF</sequence>
<dbReference type="AlphaFoldDB" id="A0A369NJI3"/>
<dbReference type="InterPro" id="IPR036374">
    <property type="entry name" value="OxRdtase_Mopterin-bd_sf"/>
</dbReference>
<dbReference type="InterPro" id="IPR014756">
    <property type="entry name" value="Ig_E-set"/>
</dbReference>
<reference evidence="2" key="2">
    <citation type="submission" date="2019-06" db="EMBL/GenBank/DDBJ databases">
        <authorList>
            <person name="Bisanz J.E."/>
            <person name="Turnbaugh P.J."/>
        </authorList>
    </citation>
    <scope>NUCLEOTIDE SEQUENCE</scope>
    <source>
        <strain evidence="2">SECO-MT75m2</strain>
    </source>
</reference>
<evidence type="ECO:0000313" key="1">
    <source>
        <dbReference type="EMBL" id="MVN32040.1"/>
    </source>
</evidence>
<comment type="caution">
    <text evidence="2">The sequence shown here is derived from an EMBL/GenBank/DDBJ whole genome shotgun (WGS) entry which is preliminary data.</text>
</comment>
<protein>
    <recommendedName>
        <fullName evidence="5">Molybdopterin-binding protein</fullName>
    </recommendedName>
</protein>
<gene>
    <name evidence="2" type="ORF">FIC87_01815</name>
    <name evidence="1" type="ORF">GO726_02470</name>
</gene>
<name>A0A369NJI3_EGGLN</name>
<proteinExistence type="predicted"/>
<dbReference type="SUPFAM" id="SSF56524">
    <property type="entry name" value="Oxidoreductase molybdopterin-binding domain"/>
    <property type="match status" value="1"/>
</dbReference>
<dbReference type="Gene3D" id="2.60.40.650">
    <property type="match status" value="1"/>
</dbReference>
<dbReference type="Proteomes" id="UP000312594">
    <property type="component" value="Unassembled WGS sequence"/>
</dbReference>
<dbReference type="RefSeq" id="WP_021410790.1">
    <property type="nucleotide sequence ID" value="NZ_CACRTT010000022.1"/>
</dbReference>
<reference evidence="1 4" key="3">
    <citation type="submission" date="2019-11" db="EMBL/GenBank/DDBJ databases">
        <title>Whole genome shotgun sequencing (WGS) data from Adlercreutzia equolifaciens ResAG-91, Eggerthella lenta MRI-F36, MRI-F37, MRI-F40, ResAG-49, ResAG-88, ResAG-121, ResAG-145, and Gordonibacter sp. ResAG-5, ResAG-26, ResAG-43, ResAG-50, ResAG-59.</title>
        <authorList>
            <person name="Stoll D.A."/>
            <person name="Danylec N."/>
            <person name="Franz C.M.A.P."/>
            <person name="Huch M."/>
        </authorList>
    </citation>
    <scope>NUCLEOTIDE SEQUENCE [LARGE SCALE GENOMIC DNA]</scope>
    <source>
        <strain evidence="1 4">ResAG-88</strain>
    </source>
</reference>
<accession>A0A369NJI3</accession>
<dbReference type="SUPFAM" id="SSF81296">
    <property type="entry name" value="E set domains"/>
    <property type="match status" value="1"/>
</dbReference>